<keyword evidence="1" id="KW-1185">Reference proteome</keyword>
<organism evidence="1 2">
    <name type="scientific">Hydra vulgaris</name>
    <name type="common">Hydra</name>
    <name type="synonym">Hydra attenuata</name>
    <dbReference type="NCBI Taxonomy" id="6087"/>
    <lineage>
        <taxon>Eukaryota</taxon>
        <taxon>Metazoa</taxon>
        <taxon>Cnidaria</taxon>
        <taxon>Hydrozoa</taxon>
        <taxon>Hydroidolina</taxon>
        <taxon>Anthoathecata</taxon>
        <taxon>Aplanulata</taxon>
        <taxon>Hydridae</taxon>
        <taxon>Hydra</taxon>
    </lineage>
</organism>
<name>A0ABM4BEH8_HYDVU</name>
<protein>
    <submittedName>
        <fullName evidence="2">Uncharacterized protein LOC136077017</fullName>
    </submittedName>
</protein>
<proteinExistence type="predicted"/>
<evidence type="ECO:0000313" key="1">
    <source>
        <dbReference type="Proteomes" id="UP001652625"/>
    </source>
</evidence>
<reference evidence="2" key="2">
    <citation type="submission" date="2025-08" db="UniProtKB">
        <authorList>
            <consortium name="RefSeq"/>
        </authorList>
    </citation>
    <scope>IDENTIFICATION</scope>
</reference>
<dbReference type="Proteomes" id="UP001652625">
    <property type="component" value="Chromosome 02"/>
</dbReference>
<sequence length="464" mass="53558">MCFQQMLPTHPFSAMFTKSELTFIDGSIGYSNSDKKWKISDNTCRKNDLTMLQQFQNGFSNELSENAKHQKSLDFMAENGLRQLGESRIGIFSDRIKPDPLHFEINNWIHCLNVLYFEATRRNRFVEFCKILKAPAKHSSDSIFGIGLSFIGKIYEEHYLVEDNRLKTPSVRIIGAQAISIAQYGYRLVDVLKHNKESEQEKVIRLVLAQIFTALRDVGSIINIVDVVDENYVESVTTACQRYFLLFALFFPLNCNSTVWTIGYVVPFHAEEVFKGYGVGYGILSMQGKEFKHSSIKQELKTCSNRSTKQDKRGKWYQLMRSSYVRNFYLPYHFPIPSMYQSHFQPRKPVTDKECCNCSRSLQSELLCLVCIESVSILDCVQKKYLTEDILFIIKPVKCKICSKRFTDPCSLNKHTAKNECNQVITQLIPQALTIYQLRNELKAHKKSVIGSKKDLIRRLEGLL</sequence>
<evidence type="ECO:0000313" key="2">
    <source>
        <dbReference type="RefSeq" id="XP_065647364.1"/>
    </source>
</evidence>
<reference evidence="1" key="1">
    <citation type="submission" date="2025-05" db="UniProtKB">
        <authorList>
            <consortium name="RefSeq"/>
        </authorList>
    </citation>
    <scope>NUCLEOTIDE SEQUENCE [LARGE SCALE GENOMIC DNA]</scope>
</reference>
<accession>A0ABM4BEH8</accession>
<dbReference type="RefSeq" id="XP_065647364.1">
    <property type="nucleotide sequence ID" value="XM_065791292.1"/>
</dbReference>
<gene>
    <name evidence="2" type="primary">LOC136077017</name>
</gene>
<dbReference type="GeneID" id="136077017"/>